<keyword evidence="1" id="KW-0812">Transmembrane</keyword>
<reference evidence="2" key="1">
    <citation type="submission" date="2019-08" db="EMBL/GenBank/DDBJ databases">
        <authorList>
            <person name="Kucharzyk K."/>
            <person name="Murdoch R.W."/>
            <person name="Higgins S."/>
            <person name="Loffler F."/>
        </authorList>
    </citation>
    <scope>NUCLEOTIDE SEQUENCE</scope>
</reference>
<name>A0A645G2C1_9ZZZZ</name>
<accession>A0A645G2C1</accession>
<sequence>MNCNTAGTIGTLHVGYAGNIKECRLNLLSGTIDKAALGSVSAEGLTCDKMILNLRGGDITTQFDLIDTKPFTFGEAIAYVADGIKYTATAGEGITLKTGNLPATVSLDKTSYKPGQAITVSFTDASAKDWVGIIKKGHTPGETAIDNDMGGKTFGSALMWAYISGEGQVVLTAESEGCLKDLEKIELPVGDYILFYAQNDSYAVTQSIEFKVSNETAPTETGDMTYILIAAIILSAIAAAVVVKKQRS</sequence>
<dbReference type="EMBL" id="VSSQ01067600">
    <property type="protein sequence ID" value="MPN19959.1"/>
    <property type="molecule type" value="Genomic_DNA"/>
</dbReference>
<evidence type="ECO:0000256" key="1">
    <source>
        <dbReference type="SAM" id="Phobius"/>
    </source>
</evidence>
<gene>
    <name evidence="2" type="ORF">SDC9_167334</name>
</gene>
<comment type="caution">
    <text evidence="2">The sequence shown here is derived from an EMBL/GenBank/DDBJ whole genome shotgun (WGS) entry which is preliminary data.</text>
</comment>
<keyword evidence="1" id="KW-1133">Transmembrane helix</keyword>
<dbReference type="AlphaFoldDB" id="A0A645G2C1"/>
<proteinExistence type="predicted"/>
<keyword evidence="1" id="KW-0472">Membrane</keyword>
<organism evidence="2">
    <name type="scientific">bioreactor metagenome</name>
    <dbReference type="NCBI Taxonomy" id="1076179"/>
    <lineage>
        <taxon>unclassified sequences</taxon>
        <taxon>metagenomes</taxon>
        <taxon>ecological metagenomes</taxon>
    </lineage>
</organism>
<evidence type="ECO:0000313" key="2">
    <source>
        <dbReference type="EMBL" id="MPN19959.1"/>
    </source>
</evidence>
<feature type="transmembrane region" description="Helical" evidence="1">
    <location>
        <begin position="224"/>
        <end position="243"/>
    </location>
</feature>
<protein>
    <submittedName>
        <fullName evidence="2">Uncharacterized protein</fullName>
    </submittedName>
</protein>